<evidence type="ECO:0000256" key="1">
    <source>
        <dbReference type="SAM" id="Phobius"/>
    </source>
</evidence>
<feature type="transmembrane region" description="Helical" evidence="1">
    <location>
        <begin position="81"/>
        <end position="98"/>
    </location>
</feature>
<organism evidence="3 4">
    <name type="scientific">Microcystis viridis NIES-102</name>
    <dbReference type="NCBI Taxonomy" id="213615"/>
    <lineage>
        <taxon>Bacteria</taxon>
        <taxon>Bacillati</taxon>
        <taxon>Cyanobacteriota</taxon>
        <taxon>Cyanophyceae</taxon>
        <taxon>Oscillatoriophycideae</taxon>
        <taxon>Chroococcales</taxon>
        <taxon>Microcystaceae</taxon>
        <taxon>Microcystis</taxon>
    </lineage>
</organism>
<dbReference type="InterPro" id="IPR026870">
    <property type="entry name" value="Zinc_ribbon_dom"/>
</dbReference>
<accession>A0A3G9JEW3</accession>
<keyword evidence="1" id="KW-1133">Transmembrane helix</keyword>
<evidence type="ECO:0000313" key="3">
    <source>
        <dbReference type="EMBL" id="BBH38462.1"/>
    </source>
</evidence>
<keyword evidence="1" id="KW-0472">Membrane</keyword>
<protein>
    <recommendedName>
        <fullName evidence="2">Zinc-ribbon domain-containing protein</fullName>
    </recommendedName>
</protein>
<feature type="transmembrane region" description="Helical" evidence="1">
    <location>
        <begin position="56"/>
        <end position="75"/>
    </location>
</feature>
<feature type="domain" description="Zinc-ribbon" evidence="2">
    <location>
        <begin position="2"/>
        <end position="24"/>
    </location>
</feature>
<feature type="transmembrane region" description="Helical" evidence="1">
    <location>
        <begin position="134"/>
        <end position="154"/>
    </location>
</feature>
<dbReference type="Proteomes" id="UP000278152">
    <property type="component" value="Chromosome"/>
</dbReference>
<keyword evidence="1" id="KW-0812">Transmembrane</keyword>
<evidence type="ECO:0000259" key="2">
    <source>
        <dbReference type="Pfam" id="PF13240"/>
    </source>
</evidence>
<name>A0A3G9JEW3_MICVR</name>
<feature type="transmembrane region" description="Helical" evidence="1">
    <location>
        <begin position="110"/>
        <end position="128"/>
    </location>
</feature>
<reference evidence="3 4" key="1">
    <citation type="submission" date="2018-11" db="EMBL/GenBank/DDBJ databases">
        <title>Complete genome sequence of Microcystis aeruginosa NIES-102.</title>
        <authorList>
            <person name="Yamaguchi H."/>
            <person name="Suzuki S."/>
            <person name="Kawachi M."/>
        </authorList>
    </citation>
    <scope>NUCLEOTIDE SEQUENCE [LARGE SCALE GENOMIC DNA]</scope>
    <source>
        <strain evidence="3 4">NIES-102</strain>
    </source>
</reference>
<dbReference type="KEGG" id="mvz:myaer102_09610"/>
<dbReference type="Pfam" id="PF13240">
    <property type="entry name" value="Zn_Ribbon_1"/>
    <property type="match status" value="1"/>
</dbReference>
<dbReference type="RefSeq" id="WP_012266322.1">
    <property type="nucleotide sequence ID" value="NZ_AP019314.1"/>
</dbReference>
<proteinExistence type="predicted"/>
<dbReference type="AlphaFoldDB" id="A0A3G9JEW3"/>
<dbReference type="EMBL" id="AP019314">
    <property type="protein sequence ID" value="BBH38462.1"/>
    <property type="molecule type" value="Genomic_DNA"/>
</dbReference>
<gene>
    <name evidence="3" type="ORF">myaer102_09610</name>
</gene>
<dbReference type="NCBIfam" id="NF045510">
    <property type="entry name" value="4Cys_prefix_kin"/>
    <property type="match status" value="1"/>
</dbReference>
<sequence length="161" mass="17535">MFCTRCGTQNSDNAKFCINCGSQLHSQPVEPEIVQPKREASPNGSKIIPEKDLLKILCYVAIGADTIVLLFGISIGNFWGVGWTFLMLWSILIVCESLSKNNLDQAKNAALFGIGLNGFFVLSNIFMLTVGGSISFMLGILELIAAGCLGYVFYKLNQVKS</sequence>
<evidence type="ECO:0000313" key="4">
    <source>
        <dbReference type="Proteomes" id="UP000278152"/>
    </source>
</evidence>